<sequence>MKTKHNIPVIIFGSHIAAYGAIKGFITKKVTIYIVCPTGKGIATKSRFVKKTLVLDPDDPLFISKVSNFLHEIGGHAVAMVAGTDEYLDILSQNIDKFPEGLKFTFSDWNIVSQVRRKILTYKKCEELGIGYPKTFYIRSKNELLKNISDIEKILPVILKSEKSSKLLKEYHLKGVIAHSSDDILRAYHKYSGFYNELLISEYIPGDESSLVNLIGVSDRKGDSVEIFMNRKVRIAREFLSCTLMEDYYSNELLQQSVMLIKGMKYFGYFNPEFKIDPRDGQLKLMEINGRITLSNSHALLAGLNLPYAMYLVALDSYPNELKIYRQRGRLLWWEPLGDIVSSLKMIKHNKLNIFSFFKSLVATKYIFEPFCIKDPWVGFLWLGHFALHAIKKLIKI</sequence>
<dbReference type="InterPro" id="IPR011761">
    <property type="entry name" value="ATP-grasp"/>
</dbReference>
<dbReference type="RefSeq" id="WP_069857101.1">
    <property type="nucleotide sequence ID" value="NZ_BDFE01000004.1"/>
</dbReference>
<evidence type="ECO:0000256" key="1">
    <source>
        <dbReference type="PROSITE-ProRule" id="PRU00409"/>
    </source>
</evidence>
<feature type="domain" description="ATP-grasp" evidence="2">
    <location>
        <begin position="122"/>
        <end position="315"/>
    </location>
</feature>
<dbReference type="EMBL" id="BDFE01000004">
    <property type="protein sequence ID" value="GAU07614.1"/>
    <property type="molecule type" value="Genomic_DNA"/>
</dbReference>
<evidence type="ECO:0000313" key="4">
    <source>
        <dbReference type="Proteomes" id="UP000095200"/>
    </source>
</evidence>
<dbReference type="SUPFAM" id="SSF56059">
    <property type="entry name" value="Glutathione synthetase ATP-binding domain-like"/>
    <property type="match status" value="1"/>
</dbReference>
<name>A0A194AFR3_9BACT</name>
<protein>
    <recommendedName>
        <fullName evidence="2">ATP-grasp domain-containing protein</fullName>
    </recommendedName>
</protein>
<evidence type="ECO:0000313" key="3">
    <source>
        <dbReference type="EMBL" id="GAU07614.1"/>
    </source>
</evidence>
<accession>A0A194AFR3</accession>
<dbReference type="GO" id="GO:0005524">
    <property type="term" value="F:ATP binding"/>
    <property type="evidence" value="ECO:0007669"/>
    <property type="project" value="UniProtKB-UniRule"/>
</dbReference>
<dbReference type="GO" id="GO:0046872">
    <property type="term" value="F:metal ion binding"/>
    <property type="evidence" value="ECO:0007669"/>
    <property type="project" value="InterPro"/>
</dbReference>
<dbReference type="OrthoDB" id="5372487at2"/>
<gene>
    <name evidence="3" type="ORF">DPF_0304</name>
</gene>
<dbReference type="STRING" id="1592317.DPF_0304"/>
<dbReference type="PROSITE" id="PS50975">
    <property type="entry name" value="ATP_GRASP"/>
    <property type="match status" value="1"/>
</dbReference>
<dbReference type="Pfam" id="PF02786">
    <property type="entry name" value="CPSase_L_D2"/>
    <property type="match status" value="1"/>
</dbReference>
<keyword evidence="1" id="KW-0067">ATP-binding</keyword>
<keyword evidence="4" id="KW-1185">Reference proteome</keyword>
<comment type="caution">
    <text evidence="3">The sequence shown here is derived from an EMBL/GenBank/DDBJ whole genome shotgun (WGS) entry which is preliminary data.</text>
</comment>
<dbReference type="Proteomes" id="UP000095200">
    <property type="component" value="Unassembled WGS sequence"/>
</dbReference>
<dbReference type="AlphaFoldDB" id="A0A194AFR3"/>
<organism evidence="3 4">
    <name type="scientific">Desulfoplanes formicivorans</name>
    <dbReference type="NCBI Taxonomy" id="1592317"/>
    <lineage>
        <taxon>Bacteria</taxon>
        <taxon>Pseudomonadati</taxon>
        <taxon>Thermodesulfobacteriota</taxon>
        <taxon>Desulfovibrionia</taxon>
        <taxon>Desulfovibrionales</taxon>
        <taxon>Desulfoplanaceae</taxon>
        <taxon>Desulfoplanes</taxon>
    </lineage>
</organism>
<dbReference type="InterPro" id="IPR005479">
    <property type="entry name" value="CPAse_ATP-bd"/>
</dbReference>
<proteinExistence type="predicted"/>
<keyword evidence="1" id="KW-0547">Nucleotide-binding</keyword>
<dbReference type="Gene3D" id="3.30.470.20">
    <property type="entry name" value="ATP-grasp fold, B domain"/>
    <property type="match status" value="1"/>
</dbReference>
<reference evidence="4" key="1">
    <citation type="submission" date="2016-06" db="EMBL/GenBank/DDBJ databases">
        <title>Draft genome sequence of Desulfoplanes formicivorans strain Pf12B.</title>
        <authorList>
            <person name="Watanabe M."/>
            <person name="Kojima H."/>
            <person name="Fukui M."/>
        </authorList>
    </citation>
    <scope>NUCLEOTIDE SEQUENCE [LARGE SCALE GENOMIC DNA]</scope>
    <source>
        <strain evidence="4">Pf12B</strain>
    </source>
</reference>
<evidence type="ECO:0000259" key="2">
    <source>
        <dbReference type="PROSITE" id="PS50975"/>
    </source>
</evidence>